<comment type="caution">
    <text evidence="1">The sequence shown here is derived from an EMBL/GenBank/DDBJ whole genome shotgun (WGS) entry which is preliminary data.</text>
</comment>
<evidence type="ECO:0000313" key="1">
    <source>
        <dbReference type="EMBL" id="VEL23004.1"/>
    </source>
</evidence>
<reference evidence="1" key="1">
    <citation type="submission" date="2018-11" db="EMBL/GenBank/DDBJ databases">
        <authorList>
            <consortium name="Pathogen Informatics"/>
        </authorList>
    </citation>
    <scope>NUCLEOTIDE SEQUENCE</scope>
</reference>
<organism evidence="1 2">
    <name type="scientific">Protopolystoma xenopodis</name>
    <dbReference type="NCBI Taxonomy" id="117903"/>
    <lineage>
        <taxon>Eukaryota</taxon>
        <taxon>Metazoa</taxon>
        <taxon>Spiralia</taxon>
        <taxon>Lophotrochozoa</taxon>
        <taxon>Platyhelminthes</taxon>
        <taxon>Monogenea</taxon>
        <taxon>Polyopisthocotylea</taxon>
        <taxon>Polystomatidea</taxon>
        <taxon>Polystomatidae</taxon>
        <taxon>Protopolystoma</taxon>
    </lineage>
</organism>
<evidence type="ECO:0000313" key="2">
    <source>
        <dbReference type="Proteomes" id="UP000784294"/>
    </source>
</evidence>
<name>A0A3S5AR41_9PLAT</name>
<proteinExistence type="predicted"/>
<dbReference type="EMBL" id="CAAALY010059520">
    <property type="protein sequence ID" value="VEL23004.1"/>
    <property type="molecule type" value="Genomic_DNA"/>
</dbReference>
<sequence>MDYSPCISGRLHLFFGLDLHDYKVNKPADFLLELLSQMAAQLVHFLRIKQIIIMSIVGSRNVRNGSSLPTTIFARAPKFQIWASTIPLVQIWSFRITRLEYRLGGGPTLFYFDGLRNHTLCSRSGSHHHLYSNE</sequence>
<protein>
    <submittedName>
        <fullName evidence="1">Uncharacterized protein</fullName>
    </submittedName>
</protein>
<accession>A0A3S5AR41</accession>
<dbReference type="Proteomes" id="UP000784294">
    <property type="component" value="Unassembled WGS sequence"/>
</dbReference>
<keyword evidence="2" id="KW-1185">Reference proteome</keyword>
<gene>
    <name evidence="1" type="ORF">PXEA_LOCUS16444</name>
</gene>
<dbReference type="AlphaFoldDB" id="A0A3S5AR41"/>